<sequence length="87" mass="9958">MSEQDLTSLGKRRAVCPYPDCATGTMMDLGDQRMIAPESREYEWSDFDAKEGYLNVHPHGAWTQQECWVCQLCGRSILEVIECRRTG</sequence>
<dbReference type="RefSeq" id="WP_136730030.1">
    <property type="nucleotide sequence ID" value="NZ_SUMC01000110.1"/>
</dbReference>
<comment type="caution">
    <text evidence="1">The sequence shown here is derived from an EMBL/GenBank/DDBJ whole genome shotgun (WGS) entry which is preliminary data.</text>
</comment>
<evidence type="ECO:0000313" key="1">
    <source>
        <dbReference type="EMBL" id="TJZ99354.1"/>
    </source>
</evidence>
<dbReference type="AlphaFoldDB" id="A0A4U0SGH2"/>
<name>A0A4U0SGH2_9ACTN</name>
<organism evidence="1 2">
    <name type="scientific">Actinacidiphila oryziradicis</name>
    <dbReference type="NCBI Taxonomy" id="2571141"/>
    <lineage>
        <taxon>Bacteria</taxon>
        <taxon>Bacillati</taxon>
        <taxon>Actinomycetota</taxon>
        <taxon>Actinomycetes</taxon>
        <taxon>Kitasatosporales</taxon>
        <taxon>Streptomycetaceae</taxon>
        <taxon>Actinacidiphila</taxon>
    </lineage>
</organism>
<evidence type="ECO:0000313" key="2">
    <source>
        <dbReference type="Proteomes" id="UP000305778"/>
    </source>
</evidence>
<reference evidence="1 2" key="1">
    <citation type="submission" date="2019-04" db="EMBL/GenBank/DDBJ databases">
        <title>Streptomyces oryziradicis sp. nov., a novel actinomycete isolated from rhizosphere soil of rice (Oryza sativa L.).</title>
        <authorList>
            <person name="Li C."/>
        </authorList>
    </citation>
    <scope>NUCLEOTIDE SEQUENCE [LARGE SCALE GENOMIC DNA]</scope>
    <source>
        <strain evidence="1 2">NEAU-C40</strain>
    </source>
</reference>
<accession>A0A4U0SGH2</accession>
<dbReference type="Proteomes" id="UP000305778">
    <property type="component" value="Unassembled WGS sequence"/>
</dbReference>
<protein>
    <submittedName>
        <fullName evidence="1">Uncharacterized protein</fullName>
    </submittedName>
</protein>
<keyword evidence="2" id="KW-1185">Reference proteome</keyword>
<gene>
    <name evidence="1" type="ORF">FCI23_46235</name>
</gene>
<dbReference type="EMBL" id="SUMC01000110">
    <property type="protein sequence ID" value="TJZ99354.1"/>
    <property type="molecule type" value="Genomic_DNA"/>
</dbReference>
<proteinExistence type="predicted"/>